<dbReference type="Proteomes" id="UP000078340">
    <property type="component" value="Unassembled WGS sequence"/>
</dbReference>
<dbReference type="AlphaFoldDB" id="A0A179HXH8"/>
<dbReference type="EMBL" id="LSBI01000001">
    <property type="protein sequence ID" value="OAQ94251.1"/>
    <property type="molecule type" value="Genomic_DNA"/>
</dbReference>
<name>A0A179HXH8_PURLI</name>
<protein>
    <submittedName>
        <fullName evidence="1">Uncharacterized protein</fullName>
    </submittedName>
</protein>
<proteinExistence type="predicted"/>
<sequence>MRRRLARGLGCTVLRSRPPSTIEWDHLSVEPAGLLCCTVQYQPKCARVHPPSPDPTRLRALAPTPHPQLPNSRTEGCIPANLISFRGASVKEAGGQASISSAPSDIAPISPSSRLPPPIRGGGCLGGRQKDPLPASPHPNKVLGARGAAHRELGACSLAFLDPATQRCPPDLSMHRRINLFLKKRMVFGSCLASELRFTKGRRELELASLRPKAQAGSRRLISILKNPWARVTTPETCGVLRATSVILYTVQRRFFGRGEKPERSLSVVHVTSLGSRATYSVLAVDLVSPKSEHVLSEYCTRWGLPTNAPAIGPFSLKEGANRQPLSPSLRRRSILVECCKLHATYRTEHSRQVPKRAGNEALGHHGRRRHHRWADLAMTWRCPVASTSVLGPC</sequence>
<evidence type="ECO:0000313" key="2">
    <source>
        <dbReference type="Proteomes" id="UP000078340"/>
    </source>
</evidence>
<organism evidence="1 2">
    <name type="scientific">Purpureocillium lilacinum</name>
    <name type="common">Paecilomyces lilacinus</name>
    <dbReference type="NCBI Taxonomy" id="33203"/>
    <lineage>
        <taxon>Eukaryota</taxon>
        <taxon>Fungi</taxon>
        <taxon>Dikarya</taxon>
        <taxon>Ascomycota</taxon>
        <taxon>Pezizomycotina</taxon>
        <taxon>Sordariomycetes</taxon>
        <taxon>Hypocreomycetidae</taxon>
        <taxon>Hypocreales</taxon>
        <taxon>Ophiocordycipitaceae</taxon>
        <taxon>Purpureocillium</taxon>
    </lineage>
</organism>
<reference evidence="1 2" key="1">
    <citation type="submission" date="2016-02" db="EMBL/GenBank/DDBJ databases">
        <title>Biosynthesis of antibiotic leucinostatins and their inhibition on Phytophthora in bio-control Purpureocillium lilacinum.</title>
        <authorList>
            <person name="Wang G."/>
            <person name="Liu Z."/>
            <person name="Lin R."/>
            <person name="Li E."/>
            <person name="Mao Z."/>
            <person name="Ling J."/>
            <person name="Yin W."/>
            <person name="Xie B."/>
        </authorList>
    </citation>
    <scope>NUCLEOTIDE SEQUENCE [LARGE SCALE GENOMIC DNA]</scope>
    <source>
        <strain evidence="1">PLFJ-1</strain>
    </source>
</reference>
<accession>A0A179HXH8</accession>
<comment type="caution">
    <text evidence="1">The sequence shown here is derived from an EMBL/GenBank/DDBJ whole genome shotgun (WGS) entry which is preliminary data.</text>
</comment>
<evidence type="ECO:0000313" key="1">
    <source>
        <dbReference type="EMBL" id="OAQ94251.1"/>
    </source>
</evidence>
<gene>
    <name evidence="1" type="ORF">VFPFJ_00360</name>
</gene>